<dbReference type="NCBIfam" id="NF037970">
    <property type="entry name" value="vanZ_1"/>
    <property type="match status" value="1"/>
</dbReference>
<dbReference type="Proteomes" id="UP000278746">
    <property type="component" value="Unassembled WGS sequence"/>
</dbReference>
<accession>A0A3M7TR02</accession>
<feature type="transmembrane region" description="Helical" evidence="1">
    <location>
        <begin position="198"/>
        <end position="215"/>
    </location>
</feature>
<keyword evidence="1" id="KW-0812">Transmembrane</keyword>
<dbReference type="OrthoDB" id="291892at2"/>
<keyword evidence="4" id="KW-1185">Reference proteome</keyword>
<feature type="transmembrane region" description="Helical" evidence="1">
    <location>
        <begin position="26"/>
        <end position="45"/>
    </location>
</feature>
<name>A0A3M7TR02_9BACI</name>
<dbReference type="AlphaFoldDB" id="A0A3M7TR02"/>
<dbReference type="Pfam" id="PF04892">
    <property type="entry name" value="VanZ"/>
    <property type="match status" value="1"/>
</dbReference>
<evidence type="ECO:0000259" key="2">
    <source>
        <dbReference type="Pfam" id="PF04892"/>
    </source>
</evidence>
<comment type="caution">
    <text evidence="3">The sequence shown here is derived from an EMBL/GenBank/DDBJ whole genome shotgun (WGS) entry which is preliminary data.</text>
</comment>
<proteinExistence type="predicted"/>
<feature type="transmembrane region" description="Helical" evidence="1">
    <location>
        <begin position="222"/>
        <end position="239"/>
    </location>
</feature>
<dbReference type="EMBL" id="RHIB01000002">
    <property type="protein sequence ID" value="RNA67609.1"/>
    <property type="molecule type" value="Genomic_DNA"/>
</dbReference>
<keyword evidence="1" id="KW-0472">Membrane</keyword>
<dbReference type="InterPro" id="IPR006976">
    <property type="entry name" value="VanZ-like"/>
</dbReference>
<evidence type="ECO:0000256" key="1">
    <source>
        <dbReference type="SAM" id="Phobius"/>
    </source>
</evidence>
<evidence type="ECO:0000313" key="3">
    <source>
        <dbReference type="EMBL" id="RNA67609.1"/>
    </source>
</evidence>
<protein>
    <recommendedName>
        <fullName evidence="2">VanZ-like domain-containing protein</fullName>
    </recommendedName>
</protein>
<gene>
    <name evidence="3" type="ORF">EBO34_12860</name>
</gene>
<feature type="transmembrane region" description="Helical" evidence="1">
    <location>
        <begin position="94"/>
        <end position="116"/>
    </location>
</feature>
<feature type="transmembrane region" description="Helical" evidence="1">
    <location>
        <begin position="128"/>
        <end position="146"/>
    </location>
</feature>
<evidence type="ECO:0000313" key="4">
    <source>
        <dbReference type="Proteomes" id="UP000278746"/>
    </source>
</evidence>
<organism evidence="3 4">
    <name type="scientific">Alteribacter keqinensis</name>
    <dbReference type="NCBI Taxonomy" id="2483800"/>
    <lineage>
        <taxon>Bacteria</taxon>
        <taxon>Bacillati</taxon>
        <taxon>Bacillota</taxon>
        <taxon>Bacilli</taxon>
        <taxon>Bacillales</taxon>
        <taxon>Bacillaceae</taxon>
        <taxon>Alteribacter</taxon>
    </lineage>
</organism>
<reference evidence="3 4" key="1">
    <citation type="submission" date="2018-10" db="EMBL/GenBank/DDBJ databases">
        <title>Bacillus Keqinensis sp. nov., a moderately halophilic bacterium isolated from a saline-alkaline lake.</title>
        <authorList>
            <person name="Wang H."/>
        </authorList>
    </citation>
    <scope>NUCLEOTIDE SEQUENCE [LARGE SCALE GENOMIC DNA]</scope>
    <source>
        <strain evidence="3 4">KQ-3</strain>
    </source>
</reference>
<feature type="domain" description="VanZ-like" evidence="2">
    <location>
        <begin position="134"/>
        <end position="273"/>
    </location>
</feature>
<keyword evidence="1" id="KW-1133">Transmembrane helix</keyword>
<sequence length="284" mass="31920">MIMVRPCKCYNRIIKIEEFIMKKSRYIFFNILPIFIIMAIIFTASSQSSDQQDISPVVDRITDRGFLKDSIIWVMDKADRVVERGAAAAAARPYLALGAAAILGLLTAAVFFRLFRSTDSQVKKGLKSLIYTGILFAFALAVLALLKSDAIVEVIRNHTSYNQLVNILNRIEFTYAGTVVSIEARGVESFLTFLIRKTAHFTLFGLLGFFLFLAIHRLNGRTIVTFVLAMLFVVAYAALDEYRQTFIPSRSGLVEDVILDSAGGVFGTSMAWLKVKISQWWERT</sequence>